<dbReference type="Proteomes" id="UP000245771">
    <property type="component" value="Unassembled WGS sequence"/>
</dbReference>
<dbReference type="GeneID" id="37024902"/>
<keyword evidence="2" id="KW-1185">Reference proteome</keyword>
<dbReference type="RefSeq" id="XP_025351702.1">
    <property type="nucleotide sequence ID" value="XM_025503121.1"/>
</dbReference>
<dbReference type="OrthoDB" id="10596252at2759"/>
<reference evidence="1 2" key="1">
    <citation type="journal article" date="2018" name="Mol. Biol. Evol.">
        <title>Broad Genomic Sampling Reveals a Smut Pathogenic Ancestry of the Fungal Clade Ustilaginomycotina.</title>
        <authorList>
            <person name="Kijpornyongpan T."/>
            <person name="Mondo S.J."/>
            <person name="Barry K."/>
            <person name="Sandor L."/>
            <person name="Lee J."/>
            <person name="Lipzen A."/>
            <person name="Pangilinan J."/>
            <person name="LaButti K."/>
            <person name="Hainaut M."/>
            <person name="Henrissat B."/>
            <person name="Grigoriev I.V."/>
            <person name="Spatafora J.W."/>
            <person name="Aime M.C."/>
        </authorList>
    </citation>
    <scope>NUCLEOTIDE SEQUENCE [LARGE SCALE GENOMIC DNA]</scope>
    <source>
        <strain evidence="1 2">MCA 3882</strain>
    </source>
</reference>
<accession>A0A316V1G6</accession>
<evidence type="ECO:0000313" key="1">
    <source>
        <dbReference type="EMBL" id="PWN31400.1"/>
    </source>
</evidence>
<organism evidence="1 2">
    <name type="scientific">Meira miltonrushii</name>
    <dbReference type="NCBI Taxonomy" id="1280837"/>
    <lineage>
        <taxon>Eukaryota</taxon>
        <taxon>Fungi</taxon>
        <taxon>Dikarya</taxon>
        <taxon>Basidiomycota</taxon>
        <taxon>Ustilaginomycotina</taxon>
        <taxon>Exobasidiomycetes</taxon>
        <taxon>Exobasidiales</taxon>
        <taxon>Brachybasidiaceae</taxon>
        <taxon>Meira</taxon>
    </lineage>
</organism>
<protein>
    <submittedName>
        <fullName evidence="1">Uncharacterized protein</fullName>
    </submittedName>
</protein>
<name>A0A316V1G6_9BASI</name>
<gene>
    <name evidence="1" type="ORF">FA14DRAFT_95357</name>
</gene>
<dbReference type="AlphaFoldDB" id="A0A316V1G6"/>
<proteinExistence type="predicted"/>
<dbReference type="EMBL" id="KZ819609">
    <property type="protein sequence ID" value="PWN31400.1"/>
    <property type="molecule type" value="Genomic_DNA"/>
</dbReference>
<dbReference type="InParanoid" id="A0A316V1G6"/>
<sequence>MIVPIIITVPFGDGDQREKTEERKAYEEKVIHKFGFEGISDGHEYFYDEFNFYPYKNPNPRGKPLSDKQLYDLLHDEMDFFLPEMESAAKVGKEFSRENRQGSSLPNRNYRTQFVPYSVDHRSKEVVIQEGEERWCRDPYVVIADDPDCVWGKFFYIDEYDCKGRLLRKYKKEGQDVGGILDKEVEEFTLGKSDEFWVEMEGDVNDPPEHHRLEHVLASRWLGLEYSTCFMYGIESSYMEVGFIPAVIDNLGCGNLFFHELMPEENSNMNNEEAAKEVQKSLEKMEEEDPNQYFARLKINSTNNEEKNWKAELVI</sequence>
<evidence type="ECO:0000313" key="2">
    <source>
        <dbReference type="Proteomes" id="UP000245771"/>
    </source>
</evidence>